<evidence type="ECO:0000256" key="2">
    <source>
        <dbReference type="ARBA" id="ARBA00022840"/>
    </source>
</evidence>
<reference evidence="4" key="1">
    <citation type="submission" date="2020-10" db="EMBL/GenBank/DDBJ databases">
        <authorList>
            <person name="Gilroy R."/>
        </authorList>
    </citation>
    <scope>NUCLEOTIDE SEQUENCE</scope>
    <source>
        <strain evidence="4">11167</strain>
    </source>
</reference>
<keyword evidence="2 4" id="KW-0067">ATP-binding</keyword>
<organism evidence="4 5">
    <name type="scientific">Candidatus Aphodenecus pullistercoris</name>
    <dbReference type="NCBI Taxonomy" id="2840669"/>
    <lineage>
        <taxon>Bacteria</taxon>
        <taxon>Pseudomonadati</taxon>
        <taxon>Spirochaetota</taxon>
        <taxon>Spirochaetia</taxon>
        <taxon>Spirochaetales</taxon>
        <taxon>Candidatus Aphodenecus</taxon>
    </lineage>
</organism>
<dbReference type="InterPro" id="IPR050107">
    <property type="entry name" value="ABC_carbohydrate_import_ATPase"/>
</dbReference>
<dbReference type="GO" id="GO:0016887">
    <property type="term" value="F:ATP hydrolysis activity"/>
    <property type="evidence" value="ECO:0007669"/>
    <property type="project" value="InterPro"/>
</dbReference>
<dbReference type="SMART" id="SM00382">
    <property type="entry name" value="AAA"/>
    <property type="match status" value="1"/>
</dbReference>
<dbReference type="SUPFAM" id="SSF52540">
    <property type="entry name" value="P-loop containing nucleoside triphosphate hydrolases"/>
    <property type="match status" value="2"/>
</dbReference>
<evidence type="ECO:0000313" key="5">
    <source>
        <dbReference type="Proteomes" id="UP000823633"/>
    </source>
</evidence>
<evidence type="ECO:0000256" key="1">
    <source>
        <dbReference type="ARBA" id="ARBA00022741"/>
    </source>
</evidence>
<evidence type="ECO:0000313" key="4">
    <source>
        <dbReference type="EMBL" id="MBO8442830.1"/>
    </source>
</evidence>
<dbReference type="PANTHER" id="PTHR43790:SF4">
    <property type="entry name" value="GUANOSINE IMPORT ATP-BINDING PROTEIN NUPO"/>
    <property type="match status" value="1"/>
</dbReference>
<dbReference type="GO" id="GO:0005524">
    <property type="term" value="F:ATP binding"/>
    <property type="evidence" value="ECO:0007669"/>
    <property type="project" value="UniProtKB-KW"/>
</dbReference>
<dbReference type="CDD" id="cd03215">
    <property type="entry name" value="ABC_Carb_Monos_II"/>
    <property type="match status" value="1"/>
</dbReference>
<dbReference type="Gene3D" id="3.40.50.300">
    <property type="entry name" value="P-loop containing nucleotide triphosphate hydrolases"/>
    <property type="match status" value="2"/>
</dbReference>
<protein>
    <submittedName>
        <fullName evidence="4">ABC transporter ATP-binding protein</fullName>
    </submittedName>
</protein>
<evidence type="ECO:0000259" key="3">
    <source>
        <dbReference type="PROSITE" id="PS50893"/>
    </source>
</evidence>
<dbReference type="Proteomes" id="UP000823633">
    <property type="component" value="Unassembled WGS sequence"/>
</dbReference>
<dbReference type="AlphaFoldDB" id="A0A9D9H6G1"/>
<accession>A0A9D9H6G1</accession>
<dbReference type="InterPro" id="IPR003593">
    <property type="entry name" value="AAA+_ATPase"/>
</dbReference>
<dbReference type="InterPro" id="IPR027417">
    <property type="entry name" value="P-loop_NTPase"/>
</dbReference>
<dbReference type="PANTHER" id="PTHR43790">
    <property type="entry name" value="CARBOHYDRATE TRANSPORT ATP-BINDING PROTEIN MG119-RELATED"/>
    <property type="match status" value="1"/>
</dbReference>
<feature type="domain" description="ABC transporter" evidence="3">
    <location>
        <begin position="8"/>
        <end position="243"/>
    </location>
</feature>
<dbReference type="Pfam" id="PF00005">
    <property type="entry name" value="ABC_tran"/>
    <property type="match status" value="2"/>
</dbReference>
<proteinExistence type="predicted"/>
<dbReference type="InterPro" id="IPR003439">
    <property type="entry name" value="ABC_transporter-like_ATP-bd"/>
</dbReference>
<dbReference type="CDD" id="cd03216">
    <property type="entry name" value="ABC_Carb_Monos_I"/>
    <property type="match status" value="1"/>
</dbReference>
<name>A0A9D9H6G1_9SPIR</name>
<feature type="domain" description="ABC transporter" evidence="3">
    <location>
        <begin position="260"/>
        <end position="504"/>
    </location>
</feature>
<dbReference type="InterPro" id="IPR017871">
    <property type="entry name" value="ABC_transporter-like_CS"/>
</dbReference>
<comment type="caution">
    <text evidence="4">The sequence shown here is derived from an EMBL/GenBank/DDBJ whole genome shotgun (WGS) entry which is preliminary data.</text>
</comment>
<keyword evidence="1" id="KW-0547">Nucleotide-binding</keyword>
<dbReference type="PROSITE" id="PS00211">
    <property type="entry name" value="ABC_TRANSPORTER_1"/>
    <property type="match status" value="3"/>
</dbReference>
<dbReference type="PROSITE" id="PS50893">
    <property type="entry name" value="ABC_TRANSPORTER_2"/>
    <property type="match status" value="2"/>
</dbReference>
<sequence>MEEKIRQLRMEHITKRFPGVLASDDISLSVDEGEVLALVGENGAGKTTLMNILMGIYQQDEGRIFINGEEQHFRGPEDAFKAGLGMVHQQYMLVPNMTVTENVALGYKQAWKPLRLDLDMVKRRVEEVSSHYGLAVNPDAYIWQLSVGEQQRVELVKTLCLGARFLILDEPTSALTPQETDELIELLGRMKQELSIIFISHKLNEVKALSDKVVILRHGAVVFSGNTSDYSSSEIATLMTGHEIVLPENKEPDMDGPVALSIQDISVRSDRGFLALDHFSLDVHEGEIVGLAGVSGNGQRELAEAINGLRPIVEGKIEFFGVDIANRKPWYVIDHGMGYIPEERNIEGIVPSFAVKENFILKDSDKERFSRHRFLRRKEINSNAEQLKESFDIRTPNTTTAAGSLSGGNIQKVILAREITRAPKFLIAVYPTRGLDMGAIEFIHQELLKKRREGIGILLVSEELDEIMNLSDRIAVIYKGHVQKVLSHGEANKARLGVLMAGLKEDQ</sequence>
<dbReference type="EMBL" id="JADIMU010000022">
    <property type="protein sequence ID" value="MBO8442830.1"/>
    <property type="molecule type" value="Genomic_DNA"/>
</dbReference>
<gene>
    <name evidence="4" type="ORF">IAC42_03630</name>
</gene>
<reference evidence="4" key="2">
    <citation type="journal article" date="2021" name="PeerJ">
        <title>Extensive microbial diversity within the chicken gut microbiome revealed by metagenomics and culture.</title>
        <authorList>
            <person name="Gilroy R."/>
            <person name="Ravi A."/>
            <person name="Getino M."/>
            <person name="Pursley I."/>
            <person name="Horton D.L."/>
            <person name="Alikhan N.F."/>
            <person name="Baker D."/>
            <person name="Gharbi K."/>
            <person name="Hall N."/>
            <person name="Watson M."/>
            <person name="Adriaenssens E.M."/>
            <person name="Foster-Nyarko E."/>
            <person name="Jarju S."/>
            <person name="Secka A."/>
            <person name="Antonio M."/>
            <person name="Oren A."/>
            <person name="Chaudhuri R.R."/>
            <person name="La Ragione R."/>
            <person name="Hildebrand F."/>
            <person name="Pallen M.J."/>
        </authorList>
    </citation>
    <scope>NUCLEOTIDE SEQUENCE</scope>
    <source>
        <strain evidence="4">11167</strain>
    </source>
</reference>